<dbReference type="Proteomes" id="UP001196413">
    <property type="component" value="Unassembled WGS sequence"/>
</dbReference>
<proteinExistence type="predicted"/>
<dbReference type="AlphaFoldDB" id="A0AAD5QGR4"/>
<organism evidence="1 2">
    <name type="scientific">Parelaphostrongylus tenuis</name>
    <name type="common">Meningeal worm</name>
    <dbReference type="NCBI Taxonomy" id="148309"/>
    <lineage>
        <taxon>Eukaryota</taxon>
        <taxon>Metazoa</taxon>
        <taxon>Ecdysozoa</taxon>
        <taxon>Nematoda</taxon>
        <taxon>Chromadorea</taxon>
        <taxon>Rhabditida</taxon>
        <taxon>Rhabditina</taxon>
        <taxon>Rhabditomorpha</taxon>
        <taxon>Strongyloidea</taxon>
        <taxon>Metastrongylidae</taxon>
        <taxon>Parelaphostrongylus</taxon>
    </lineage>
</organism>
<name>A0AAD5QGR4_PARTN</name>
<gene>
    <name evidence="1" type="ORF">KIN20_004227</name>
</gene>
<evidence type="ECO:0000313" key="1">
    <source>
        <dbReference type="EMBL" id="KAJ1348834.1"/>
    </source>
</evidence>
<accession>A0AAD5QGR4</accession>
<sequence length="65" mass="7334">MNDKAIFQTRSVVLRSVNWLVSKVAEKRDSIIPLNAKKATEKFDRLKGVEVLPYPAYSPDNALSD</sequence>
<evidence type="ECO:0000313" key="2">
    <source>
        <dbReference type="Proteomes" id="UP001196413"/>
    </source>
</evidence>
<comment type="caution">
    <text evidence="1">The sequence shown here is derived from an EMBL/GenBank/DDBJ whole genome shotgun (WGS) entry which is preliminary data.</text>
</comment>
<protein>
    <submittedName>
        <fullName evidence="1">Uncharacterized protein</fullName>
    </submittedName>
</protein>
<dbReference type="EMBL" id="JAHQIW010000564">
    <property type="protein sequence ID" value="KAJ1348834.1"/>
    <property type="molecule type" value="Genomic_DNA"/>
</dbReference>
<keyword evidence="2" id="KW-1185">Reference proteome</keyword>
<reference evidence="1" key="1">
    <citation type="submission" date="2021-06" db="EMBL/GenBank/DDBJ databases">
        <title>Parelaphostrongylus tenuis whole genome reference sequence.</title>
        <authorList>
            <person name="Garwood T.J."/>
            <person name="Larsen P.A."/>
            <person name="Fountain-Jones N.M."/>
            <person name="Garbe J.R."/>
            <person name="Macchietto M.G."/>
            <person name="Kania S.A."/>
            <person name="Gerhold R.W."/>
            <person name="Richards J.E."/>
            <person name="Wolf T.M."/>
        </authorList>
    </citation>
    <scope>NUCLEOTIDE SEQUENCE</scope>
    <source>
        <strain evidence="1">MNPRO001-30</strain>
        <tissue evidence="1">Meninges</tissue>
    </source>
</reference>